<proteinExistence type="predicted"/>
<evidence type="ECO:0000259" key="1">
    <source>
        <dbReference type="Pfam" id="PF20285"/>
    </source>
</evidence>
<protein>
    <recommendedName>
        <fullName evidence="1">ABC-three component systems C-terminal domain-containing protein</fullName>
    </recommendedName>
</protein>
<evidence type="ECO:0000313" key="3">
    <source>
        <dbReference type="Proteomes" id="UP001163262"/>
    </source>
</evidence>
<dbReference type="AlphaFoldDB" id="A0AA46ZZ19"/>
<organism evidence="2 3">
    <name type="scientific">Capnocytophaga ochracea</name>
    <dbReference type="NCBI Taxonomy" id="1018"/>
    <lineage>
        <taxon>Bacteria</taxon>
        <taxon>Pseudomonadati</taxon>
        <taxon>Bacteroidota</taxon>
        <taxon>Flavobacteriia</taxon>
        <taxon>Flavobacteriales</taxon>
        <taxon>Flavobacteriaceae</taxon>
        <taxon>Capnocytophaga</taxon>
    </lineage>
</organism>
<gene>
    <name evidence="2" type="ORF">OL231_00820</name>
</gene>
<reference evidence="2" key="1">
    <citation type="submission" date="2022-10" db="EMBL/GenBank/DDBJ databases">
        <title>Complete genome sequence of Capnocytophaga ochracea KCOM 2812 isolated from actinomycosis lesion.</title>
        <authorList>
            <person name="Kook J.-K."/>
            <person name="Park S.-N."/>
            <person name="Lim Y.K."/>
        </authorList>
    </citation>
    <scope>NUCLEOTIDE SEQUENCE</scope>
    <source>
        <strain evidence="2">KCOM 28121</strain>
    </source>
</reference>
<sequence>MTTQNINNNSVDQQTNITNVENLNISPKTRWQKRFEELKRQVENDERYATFIDDFEEYNTIKDGIGLEKKLSDGKFNETEINRALRLKEKYAKRVVKDEMFLAQQKIDVEIFSIIDNGFYTYVYPLILENQSKKYILEILNEKVIQPILEILNKEGAEDNYLDYNANDIFGMVYFLTGKCHLNWKNYDTL</sequence>
<evidence type="ECO:0000313" key="2">
    <source>
        <dbReference type="EMBL" id="UZD41109.1"/>
    </source>
</evidence>
<dbReference type="InterPro" id="IPR046911">
    <property type="entry name" value="ABC-3C_CTD9"/>
</dbReference>
<name>A0AA46ZZ19_CAPOC</name>
<accession>A0AA46ZZ19</accession>
<dbReference type="Pfam" id="PF20285">
    <property type="entry name" value="CTD9"/>
    <property type="match status" value="1"/>
</dbReference>
<dbReference type="RefSeq" id="WP_178977240.1">
    <property type="nucleotide sequence ID" value="NZ_CP110230.1"/>
</dbReference>
<dbReference type="EMBL" id="CP110230">
    <property type="protein sequence ID" value="UZD41109.1"/>
    <property type="molecule type" value="Genomic_DNA"/>
</dbReference>
<dbReference type="Proteomes" id="UP001163262">
    <property type="component" value="Chromosome"/>
</dbReference>
<feature type="domain" description="ABC-three component systems C-terminal" evidence="1">
    <location>
        <begin position="66"/>
        <end position="184"/>
    </location>
</feature>